<evidence type="ECO:0000256" key="1">
    <source>
        <dbReference type="ARBA" id="ARBA00023002"/>
    </source>
</evidence>
<evidence type="ECO:0000313" key="4">
    <source>
        <dbReference type="Proteomes" id="UP000554482"/>
    </source>
</evidence>
<dbReference type="SUPFAM" id="SSF51735">
    <property type="entry name" value="NAD(P)-binding Rossmann-fold domains"/>
    <property type="match status" value="1"/>
</dbReference>
<reference evidence="3 4" key="1">
    <citation type="submission" date="2020-06" db="EMBL/GenBank/DDBJ databases">
        <title>Transcriptomic and genomic resources for Thalictrum thalictroides and T. hernandezii: Facilitating candidate gene discovery in an emerging model plant lineage.</title>
        <authorList>
            <person name="Arias T."/>
            <person name="Riano-Pachon D.M."/>
            <person name="Di Stilio V.S."/>
        </authorList>
    </citation>
    <scope>NUCLEOTIDE SEQUENCE [LARGE SCALE GENOMIC DNA]</scope>
    <source>
        <strain evidence="4">cv. WT478/WT964</strain>
        <tissue evidence="3">Leaves</tissue>
    </source>
</reference>
<dbReference type="AlphaFoldDB" id="A0A7J6VGM4"/>
<organism evidence="3 4">
    <name type="scientific">Thalictrum thalictroides</name>
    <name type="common">Rue-anemone</name>
    <name type="synonym">Anemone thalictroides</name>
    <dbReference type="NCBI Taxonomy" id="46969"/>
    <lineage>
        <taxon>Eukaryota</taxon>
        <taxon>Viridiplantae</taxon>
        <taxon>Streptophyta</taxon>
        <taxon>Embryophyta</taxon>
        <taxon>Tracheophyta</taxon>
        <taxon>Spermatophyta</taxon>
        <taxon>Magnoliopsida</taxon>
        <taxon>Ranunculales</taxon>
        <taxon>Ranunculaceae</taxon>
        <taxon>Thalictroideae</taxon>
        <taxon>Thalictrum</taxon>
    </lineage>
</organism>
<comment type="caution">
    <text evidence="3">The sequence shown here is derived from an EMBL/GenBank/DDBJ whole genome shotgun (WGS) entry which is preliminary data.</text>
</comment>
<dbReference type="Proteomes" id="UP000554482">
    <property type="component" value="Unassembled WGS sequence"/>
</dbReference>
<evidence type="ECO:0000313" key="3">
    <source>
        <dbReference type="EMBL" id="KAF5183937.1"/>
    </source>
</evidence>
<dbReference type="OrthoDB" id="2735536at2759"/>
<proteinExistence type="predicted"/>
<sequence length="79" mass="8499">MVEKGSVCVTGGGGYQASWLVKLLLSKGYMVHATVRDPDDVKNAHLKTLENAAENLQLFKAELLDYDSLFAAIKGCVGV</sequence>
<dbReference type="PANTHER" id="PTHR10366:SF831">
    <property type="entry name" value="NAD-DEPENDENT EPIMERASE_DEHYDRATASE DOMAIN-CONTAINING PROTEIN"/>
    <property type="match status" value="1"/>
</dbReference>
<gene>
    <name evidence="3" type="ORF">FRX31_026476</name>
</gene>
<accession>A0A7J6VGM4</accession>
<dbReference type="InterPro" id="IPR008030">
    <property type="entry name" value="NmrA-like"/>
</dbReference>
<dbReference type="Pfam" id="PF05368">
    <property type="entry name" value="NmrA"/>
    <property type="match status" value="1"/>
</dbReference>
<evidence type="ECO:0000259" key="2">
    <source>
        <dbReference type="Pfam" id="PF05368"/>
    </source>
</evidence>
<keyword evidence="4" id="KW-1185">Reference proteome</keyword>
<dbReference type="Gene3D" id="3.40.50.720">
    <property type="entry name" value="NAD(P)-binding Rossmann-like Domain"/>
    <property type="match status" value="1"/>
</dbReference>
<protein>
    <submittedName>
        <fullName evidence="3">Cinnamoyl-coa reductase</fullName>
    </submittedName>
</protein>
<name>A0A7J6VGM4_THATH</name>
<feature type="domain" description="NmrA-like" evidence="2">
    <location>
        <begin position="4"/>
        <end position="78"/>
    </location>
</feature>
<keyword evidence="1" id="KW-0560">Oxidoreductase</keyword>
<dbReference type="GO" id="GO:0016616">
    <property type="term" value="F:oxidoreductase activity, acting on the CH-OH group of donors, NAD or NADP as acceptor"/>
    <property type="evidence" value="ECO:0007669"/>
    <property type="project" value="TreeGrafter"/>
</dbReference>
<dbReference type="PANTHER" id="PTHR10366">
    <property type="entry name" value="NAD DEPENDENT EPIMERASE/DEHYDRATASE"/>
    <property type="match status" value="1"/>
</dbReference>
<dbReference type="InterPro" id="IPR050425">
    <property type="entry name" value="NAD(P)_dehydrat-like"/>
</dbReference>
<dbReference type="EMBL" id="JABWDY010032750">
    <property type="protein sequence ID" value="KAF5183937.1"/>
    <property type="molecule type" value="Genomic_DNA"/>
</dbReference>
<feature type="non-terminal residue" evidence="3">
    <location>
        <position position="79"/>
    </location>
</feature>
<dbReference type="InterPro" id="IPR036291">
    <property type="entry name" value="NAD(P)-bd_dom_sf"/>
</dbReference>